<proteinExistence type="predicted"/>
<comment type="caution">
    <text evidence="2">The sequence shown here is derived from an EMBL/GenBank/DDBJ whole genome shotgun (WGS) entry which is preliminary data.</text>
</comment>
<sequence>MEPPNEDQVSFFGITPAEYAECVINHTKVVKTLQPNTAELLTKGNDPIHPSYQTNPAPARRKTCLGRSSRSQRYRTRPTLPLLTNYHALRKDSYCTVCDEFGPYLFLLTCQRCCYNCLGESRSGVSKTPFAVMSTDLAKEVYGLTEASLHQLNLPVARTLQGNPSWHLGKYRSILLSTQELVKAAAVYSDGEERATKKFGQIISRAFSLLGSQTMNADLHNLEIGFIHPYNIFLCTPFLVSMTFPYLLPGPVTVSCSGSASSTTTCETGLWCLGCYESQSILMLEHEDAAFKRRVRRAYLRRDFLRQRRVIVRRD</sequence>
<dbReference type="Proteomes" id="UP000223968">
    <property type="component" value="Unassembled WGS sequence"/>
</dbReference>
<evidence type="ECO:0000313" key="2">
    <source>
        <dbReference type="EMBL" id="PGG99175.1"/>
    </source>
</evidence>
<dbReference type="STRING" id="1447875.A0A2B7WQZ5"/>
<evidence type="ECO:0000313" key="3">
    <source>
        <dbReference type="Proteomes" id="UP000223968"/>
    </source>
</evidence>
<dbReference type="EMBL" id="PDNB01000212">
    <property type="protein sequence ID" value="PGG99175.1"/>
    <property type="molecule type" value="Genomic_DNA"/>
</dbReference>
<keyword evidence="3" id="KW-1185">Reference proteome</keyword>
<protein>
    <submittedName>
        <fullName evidence="2">Uncharacterized protein</fullName>
    </submittedName>
</protein>
<name>A0A2B7WQZ5_9EURO</name>
<feature type="compositionally biased region" description="Basic residues" evidence="1">
    <location>
        <begin position="59"/>
        <end position="70"/>
    </location>
</feature>
<reference evidence="2 3" key="1">
    <citation type="submission" date="2017-10" db="EMBL/GenBank/DDBJ databases">
        <title>Comparative genomics in systemic dimorphic fungi from Ajellomycetaceae.</title>
        <authorList>
            <person name="Munoz J.F."/>
            <person name="Mcewen J.G."/>
            <person name="Clay O.K."/>
            <person name="Cuomo C.A."/>
        </authorList>
    </citation>
    <scope>NUCLEOTIDE SEQUENCE [LARGE SCALE GENOMIC DNA]</scope>
    <source>
        <strain evidence="2 3">UAMH5409</strain>
    </source>
</reference>
<accession>A0A2B7WQZ5</accession>
<gene>
    <name evidence="2" type="ORF">AJ79_08667</name>
</gene>
<dbReference type="OrthoDB" id="2687876at2759"/>
<organism evidence="2 3">
    <name type="scientific">Helicocarpus griseus UAMH5409</name>
    <dbReference type="NCBI Taxonomy" id="1447875"/>
    <lineage>
        <taxon>Eukaryota</taxon>
        <taxon>Fungi</taxon>
        <taxon>Dikarya</taxon>
        <taxon>Ascomycota</taxon>
        <taxon>Pezizomycotina</taxon>
        <taxon>Eurotiomycetes</taxon>
        <taxon>Eurotiomycetidae</taxon>
        <taxon>Onygenales</taxon>
        <taxon>Ajellomycetaceae</taxon>
        <taxon>Helicocarpus</taxon>
    </lineage>
</organism>
<feature type="region of interest" description="Disordered" evidence="1">
    <location>
        <begin position="41"/>
        <end position="70"/>
    </location>
</feature>
<evidence type="ECO:0000256" key="1">
    <source>
        <dbReference type="SAM" id="MobiDB-lite"/>
    </source>
</evidence>
<dbReference type="AlphaFoldDB" id="A0A2B7WQZ5"/>